<gene>
    <name evidence="2" type="ORF">BP00DRAFT_272174</name>
</gene>
<sequence length="90" mass="9684">MGPRRSSVRPVRSIPLGGVSWRCIWSVYTTGATSHPLPPRPPPVSSSHTSGFRCAGSVPARPVSKARRRVKRGSIGGVLPSSQNRKWLLG</sequence>
<evidence type="ECO:0000313" key="2">
    <source>
        <dbReference type="EMBL" id="PYI28171.1"/>
    </source>
</evidence>
<dbReference type="AlphaFoldDB" id="A0A2V5HWG8"/>
<reference evidence="2 3" key="1">
    <citation type="submission" date="2018-02" db="EMBL/GenBank/DDBJ databases">
        <title>The genomes of Aspergillus section Nigri reveals drivers in fungal speciation.</title>
        <authorList>
            <consortium name="DOE Joint Genome Institute"/>
            <person name="Vesth T.C."/>
            <person name="Nybo J."/>
            <person name="Theobald S."/>
            <person name="Brandl J."/>
            <person name="Frisvad J.C."/>
            <person name="Nielsen K.F."/>
            <person name="Lyhne E.K."/>
            <person name="Kogle M.E."/>
            <person name="Kuo A."/>
            <person name="Riley R."/>
            <person name="Clum A."/>
            <person name="Nolan M."/>
            <person name="Lipzen A."/>
            <person name="Salamov A."/>
            <person name="Henrissat B."/>
            <person name="Wiebenga A."/>
            <person name="De vries R.P."/>
            <person name="Grigoriev I.V."/>
            <person name="Mortensen U.H."/>
            <person name="Andersen M.R."/>
            <person name="Baker S.E."/>
        </authorList>
    </citation>
    <scope>NUCLEOTIDE SEQUENCE [LARGE SCALE GENOMIC DNA]</scope>
    <source>
        <strain evidence="2 3">CBS 114.80</strain>
    </source>
</reference>
<protein>
    <submittedName>
        <fullName evidence="2">Uncharacterized protein</fullName>
    </submittedName>
</protein>
<accession>A0A2V5HWG8</accession>
<name>A0A2V5HWG8_9EURO</name>
<evidence type="ECO:0000256" key="1">
    <source>
        <dbReference type="SAM" id="MobiDB-lite"/>
    </source>
</evidence>
<organism evidence="2 3">
    <name type="scientific">Aspergillus indologenus CBS 114.80</name>
    <dbReference type="NCBI Taxonomy" id="1450541"/>
    <lineage>
        <taxon>Eukaryota</taxon>
        <taxon>Fungi</taxon>
        <taxon>Dikarya</taxon>
        <taxon>Ascomycota</taxon>
        <taxon>Pezizomycotina</taxon>
        <taxon>Eurotiomycetes</taxon>
        <taxon>Eurotiomycetidae</taxon>
        <taxon>Eurotiales</taxon>
        <taxon>Aspergillaceae</taxon>
        <taxon>Aspergillus</taxon>
        <taxon>Aspergillus subgen. Circumdati</taxon>
    </lineage>
</organism>
<proteinExistence type="predicted"/>
<dbReference type="Proteomes" id="UP000248817">
    <property type="component" value="Unassembled WGS sequence"/>
</dbReference>
<keyword evidence="3" id="KW-1185">Reference proteome</keyword>
<dbReference type="EMBL" id="KZ825554">
    <property type="protein sequence ID" value="PYI28171.1"/>
    <property type="molecule type" value="Genomic_DNA"/>
</dbReference>
<evidence type="ECO:0000313" key="3">
    <source>
        <dbReference type="Proteomes" id="UP000248817"/>
    </source>
</evidence>
<feature type="region of interest" description="Disordered" evidence="1">
    <location>
        <begin position="32"/>
        <end position="90"/>
    </location>
</feature>
<feature type="compositionally biased region" description="Polar residues" evidence="1">
    <location>
        <begin position="80"/>
        <end position="90"/>
    </location>
</feature>